<dbReference type="KEGG" id="arev:RVR_5563"/>
<dbReference type="RefSeq" id="WP_202235124.1">
    <property type="nucleotide sequence ID" value="NZ_AP018365.1"/>
</dbReference>
<sequence length="399" mass="44122">MTDDDSAGTAAADRADWLAVRAHLRLNRHQLSISARHCYGGAPTVEDTALLTRPEWLPERPLEMDAVRTEWDDTPASPGRDAALRRVAQDSGLLPRRDDVGRFPSYSAAMRELARPAVFEDRFTYQLRHADLTGGPDRSCMRFGAGSYFDGIDLGEACAHEYAASVMRLGRATPRHAAPPRATPLRDALGGPCRPDDRPSNLAVATLVLRHDPATGHACFPLHWRDPAKVGQAGGLYMVVPVGIFQPAGTGPHSRVNDFSVWRCVLREFAEELLGEPEDPGTAEPIDYGTWPVAARLDRERTRRRIRTYVLGMGTDALTLATDLLTVMVIDAELWDELARRMSGTNAEGRLVTTGETEAPRLFRFDEAEIHRLVTELPLETAGAALLRLAWRHRRDLLG</sequence>
<keyword evidence="2" id="KW-1185">Reference proteome</keyword>
<name>A0A7U3UUN9_9ACTN</name>
<reference evidence="1 2" key="3">
    <citation type="journal article" date="2011" name="Nat. Chem. Biol.">
        <title>Reveromycin A biosynthesis uses RevG and RevJ for stereospecific spiroacetal formation.</title>
        <authorList>
            <person name="Takahashi S."/>
            <person name="Toyoda A."/>
            <person name="Sekiyama Y."/>
            <person name="Takagi H."/>
            <person name="Nogawa T."/>
            <person name="Uramoto M."/>
            <person name="Suzuki R."/>
            <person name="Koshino H."/>
            <person name="Kumano T."/>
            <person name="Panthee S."/>
            <person name="Dairi T."/>
            <person name="Ishikawa J."/>
            <person name="Ikeda H."/>
            <person name="Sakaki Y."/>
            <person name="Osada H."/>
        </authorList>
    </citation>
    <scope>NUCLEOTIDE SEQUENCE [LARGE SCALE GENOMIC DNA]</scope>
    <source>
        <strain evidence="1 2">SN-593</strain>
    </source>
</reference>
<dbReference type="EMBL" id="AP018365">
    <property type="protein sequence ID" value="BBA99089.1"/>
    <property type="molecule type" value="Genomic_DNA"/>
</dbReference>
<accession>A0A7U3UUN9</accession>
<protein>
    <submittedName>
        <fullName evidence="1">Putative transcriptional regulator</fullName>
    </submittedName>
</protein>
<gene>
    <name evidence="1" type="ORF">RVR_5563</name>
</gene>
<evidence type="ECO:0000313" key="2">
    <source>
        <dbReference type="Proteomes" id="UP000595703"/>
    </source>
</evidence>
<reference evidence="1 2" key="2">
    <citation type="journal article" date="2011" name="J. Antibiot.">
        <title>Furaquinocins I and J: novel polyketide isoprenoid hybrid compounds from Streptomyces reveromyceticus SN-593.</title>
        <authorList>
            <person name="Panthee S."/>
            <person name="Takahashi S."/>
            <person name="Takagi H."/>
            <person name="Nogawa T."/>
            <person name="Oowada E."/>
            <person name="Uramoto M."/>
            <person name="Osada H."/>
        </authorList>
    </citation>
    <scope>NUCLEOTIDE SEQUENCE [LARGE SCALE GENOMIC DNA]</scope>
    <source>
        <strain evidence="1 2">SN-593</strain>
    </source>
</reference>
<dbReference type="AlphaFoldDB" id="A0A7U3UUN9"/>
<evidence type="ECO:0000313" key="1">
    <source>
        <dbReference type="EMBL" id="BBA99089.1"/>
    </source>
</evidence>
<reference evidence="1 2" key="1">
    <citation type="journal article" date="2010" name="J. Bacteriol.">
        <title>Biochemical characterization of a novel indole prenyltransferase from Streptomyces sp. SN-593.</title>
        <authorList>
            <person name="Takahashi S."/>
            <person name="Takagi H."/>
            <person name="Toyoda A."/>
            <person name="Uramoto M."/>
            <person name="Nogawa T."/>
            <person name="Ueki M."/>
            <person name="Sakaki Y."/>
            <person name="Osada H."/>
        </authorList>
    </citation>
    <scope>NUCLEOTIDE SEQUENCE [LARGE SCALE GENOMIC DNA]</scope>
    <source>
        <strain evidence="1 2">SN-593</strain>
    </source>
</reference>
<organism evidence="1 2">
    <name type="scientific">Actinacidiphila reveromycinica</name>
    <dbReference type="NCBI Taxonomy" id="659352"/>
    <lineage>
        <taxon>Bacteria</taxon>
        <taxon>Bacillati</taxon>
        <taxon>Actinomycetota</taxon>
        <taxon>Actinomycetes</taxon>
        <taxon>Kitasatosporales</taxon>
        <taxon>Streptomycetaceae</taxon>
        <taxon>Actinacidiphila</taxon>
    </lineage>
</organism>
<proteinExistence type="predicted"/>
<dbReference type="Proteomes" id="UP000595703">
    <property type="component" value="Chromosome"/>
</dbReference>
<reference evidence="1 2" key="4">
    <citation type="journal article" date="2020" name="Sci. Rep.">
        <title>beta-carboline chemical signals induce reveromycin production through a LuxR family regulator in Streptomyces sp. SN-593.</title>
        <authorList>
            <person name="Panthee S."/>
            <person name="Kito N."/>
            <person name="Hayashi T."/>
            <person name="Shimizu T."/>
            <person name="Ishikawa J."/>
            <person name="Hamamoto H."/>
            <person name="Osada H."/>
            <person name="Takahashi S."/>
        </authorList>
    </citation>
    <scope>NUCLEOTIDE SEQUENCE [LARGE SCALE GENOMIC DNA]</scope>
    <source>
        <strain evidence="1 2">SN-593</strain>
    </source>
</reference>